<name>A0ABD2JWF0_HETSC</name>
<dbReference type="EMBL" id="JBICCN010000085">
    <property type="protein sequence ID" value="KAL3094967.1"/>
    <property type="molecule type" value="Genomic_DNA"/>
</dbReference>
<feature type="domain" description="BTB" evidence="1">
    <location>
        <begin position="137"/>
        <end position="240"/>
    </location>
</feature>
<dbReference type="CDD" id="cd18186">
    <property type="entry name" value="BTB_POZ_ZBTB_KLHL-like"/>
    <property type="match status" value="1"/>
</dbReference>
<evidence type="ECO:0000259" key="1">
    <source>
        <dbReference type="SMART" id="SM00225"/>
    </source>
</evidence>
<dbReference type="SUPFAM" id="SSF54695">
    <property type="entry name" value="POZ domain"/>
    <property type="match status" value="1"/>
</dbReference>
<dbReference type="InterPro" id="IPR000210">
    <property type="entry name" value="BTB/POZ_dom"/>
</dbReference>
<dbReference type="SMART" id="SM00225">
    <property type="entry name" value="BTB"/>
    <property type="match status" value="1"/>
</dbReference>
<dbReference type="Pfam" id="PF00651">
    <property type="entry name" value="BTB"/>
    <property type="match status" value="1"/>
</dbReference>
<protein>
    <recommendedName>
        <fullName evidence="1">BTB domain-containing protein</fullName>
    </recommendedName>
</protein>
<evidence type="ECO:0000313" key="3">
    <source>
        <dbReference type="Proteomes" id="UP001620645"/>
    </source>
</evidence>
<accession>A0ABD2JWF0</accession>
<evidence type="ECO:0000313" key="2">
    <source>
        <dbReference type="EMBL" id="KAL3094967.1"/>
    </source>
</evidence>
<reference evidence="2 3" key="1">
    <citation type="submission" date="2024-10" db="EMBL/GenBank/DDBJ databases">
        <authorList>
            <person name="Kim D."/>
        </authorList>
    </citation>
    <scope>NUCLEOTIDE SEQUENCE [LARGE SCALE GENOMIC DNA]</scope>
    <source>
        <strain evidence="2">Taebaek</strain>
    </source>
</reference>
<dbReference type="PANTHER" id="PTHR22744:SF14">
    <property type="entry name" value="BTB DOMAIN-CONTAINING PROTEIN-RELATED"/>
    <property type="match status" value="1"/>
</dbReference>
<gene>
    <name evidence="2" type="ORF">niasHS_006318</name>
</gene>
<proteinExistence type="predicted"/>
<organism evidence="2 3">
    <name type="scientific">Heterodera schachtii</name>
    <name type="common">Sugarbeet cyst nematode worm</name>
    <name type="synonym">Tylenchus schachtii</name>
    <dbReference type="NCBI Taxonomy" id="97005"/>
    <lineage>
        <taxon>Eukaryota</taxon>
        <taxon>Metazoa</taxon>
        <taxon>Ecdysozoa</taxon>
        <taxon>Nematoda</taxon>
        <taxon>Chromadorea</taxon>
        <taxon>Rhabditida</taxon>
        <taxon>Tylenchina</taxon>
        <taxon>Tylenchomorpha</taxon>
        <taxon>Tylenchoidea</taxon>
        <taxon>Heteroderidae</taxon>
        <taxon>Heteroderinae</taxon>
        <taxon>Heterodera</taxon>
    </lineage>
</organism>
<dbReference type="Gene3D" id="3.30.710.10">
    <property type="entry name" value="Potassium Channel Kv1.1, Chain A"/>
    <property type="match status" value="1"/>
</dbReference>
<sequence length="302" mass="34325">MEIFDEFIVVDEKVISEFTVQSNHNCNCSFRDVSQFAALQFMLVNVNTLRVTDIGNASSSSKPPNVPALPLAQIVRWDWDKNGAQRIIQTHTLNKGTEINCAGANVSSIVIRILKKREKKQSDENAFLALYSSTPDDNLMVKIGDKKIAVSAHWLMSVSPVISRMLSVEMKEKQQRMITLDELGVDMDQFKQFLEAIIYLTMNEPFLPNPTNVLMLLKLADYFQVAALKSCCETHLINCVEIPLIDRFLLIERFGLDNLKNYFLHLDVSKLRAFFAANHEQFFPVISKELLYSLSVRGMAVL</sequence>
<comment type="caution">
    <text evidence="2">The sequence shown here is derived from an EMBL/GenBank/DDBJ whole genome shotgun (WGS) entry which is preliminary data.</text>
</comment>
<dbReference type="AlphaFoldDB" id="A0ABD2JWF0"/>
<dbReference type="PANTHER" id="PTHR22744">
    <property type="entry name" value="HELIX LOOP HELIX PROTEIN 21-RELATED"/>
    <property type="match status" value="1"/>
</dbReference>
<dbReference type="InterPro" id="IPR011333">
    <property type="entry name" value="SKP1/BTB/POZ_sf"/>
</dbReference>
<dbReference type="Proteomes" id="UP001620645">
    <property type="component" value="Unassembled WGS sequence"/>
</dbReference>
<keyword evidence="3" id="KW-1185">Reference proteome</keyword>